<feature type="transmembrane region" description="Helical" evidence="1">
    <location>
        <begin position="85"/>
        <end position="106"/>
    </location>
</feature>
<dbReference type="EMBL" id="CP026924">
    <property type="protein sequence ID" value="AVH42553.1"/>
    <property type="molecule type" value="Genomic_DNA"/>
</dbReference>
<evidence type="ECO:0008006" key="4">
    <source>
        <dbReference type="Google" id="ProtNLM"/>
    </source>
</evidence>
<keyword evidence="1" id="KW-1133">Transmembrane helix</keyword>
<reference evidence="2 3" key="1">
    <citation type="submission" date="2018-02" db="EMBL/GenBank/DDBJ databases">
        <title>Complete genome sequence of Agrobacterium tumefaciens 1D1609.</title>
        <authorList>
            <person name="Cho S.-T."/>
            <person name="Haryono M."/>
            <person name="Chang H.-H."/>
            <person name="Santos M.N."/>
            <person name="Lai E.-M."/>
            <person name="Kuo C.-H."/>
        </authorList>
    </citation>
    <scope>NUCLEOTIDE SEQUENCE [LARGE SCALE GENOMIC DNA]</scope>
    <source>
        <strain evidence="2 3">1D1609</strain>
    </source>
</reference>
<dbReference type="RefSeq" id="WP_065655119.1">
    <property type="nucleotide sequence ID" value="NZ_CP026924.1"/>
</dbReference>
<feature type="transmembrane region" description="Helical" evidence="1">
    <location>
        <begin position="12"/>
        <end position="31"/>
    </location>
</feature>
<evidence type="ECO:0000313" key="3">
    <source>
        <dbReference type="Proteomes" id="UP000237717"/>
    </source>
</evidence>
<protein>
    <recommendedName>
        <fullName evidence="4">DUF202 domain-containing protein</fullName>
    </recommendedName>
</protein>
<organism evidence="2 3">
    <name type="scientific">Agrobacterium tumefaciens</name>
    <dbReference type="NCBI Taxonomy" id="358"/>
    <lineage>
        <taxon>Bacteria</taxon>
        <taxon>Pseudomonadati</taxon>
        <taxon>Pseudomonadota</taxon>
        <taxon>Alphaproteobacteria</taxon>
        <taxon>Hyphomicrobiales</taxon>
        <taxon>Rhizobiaceae</taxon>
        <taxon>Rhizobium/Agrobacterium group</taxon>
        <taxon>Agrobacterium</taxon>
        <taxon>Agrobacterium tumefaciens complex</taxon>
    </lineage>
</organism>
<name>A0A2L2LDY6_AGRTU</name>
<feature type="transmembrane region" description="Helical" evidence="1">
    <location>
        <begin position="43"/>
        <end position="64"/>
    </location>
</feature>
<proteinExistence type="predicted"/>
<keyword evidence="1" id="KW-0472">Membrane</keyword>
<sequence length="108" mass="11672">MNDGNKESTKEMLAVFRIIASAGLSLILLLATFKNRTPDLSNWLVYPAALFFSASLLFCLYLFLQAITLLAGEADAIIDQPRIKVPAMAAMGLFMAGIASLLTALMCI</sequence>
<dbReference type="Proteomes" id="UP000237717">
    <property type="component" value="Chromosome I"/>
</dbReference>
<dbReference type="AlphaFoldDB" id="A0A2L2LDY6"/>
<accession>A0A2L2LDY6</accession>
<keyword evidence="1" id="KW-0812">Transmembrane</keyword>
<evidence type="ECO:0000256" key="1">
    <source>
        <dbReference type="SAM" id="Phobius"/>
    </source>
</evidence>
<gene>
    <name evidence="2" type="ORF">At1D1609_24990</name>
</gene>
<evidence type="ECO:0000313" key="2">
    <source>
        <dbReference type="EMBL" id="AVH42553.1"/>
    </source>
</evidence>